<dbReference type="EMBL" id="QPJI01000001">
    <property type="protein sequence ID" value="RCW75023.1"/>
    <property type="molecule type" value="Genomic_DNA"/>
</dbReference>
<comment type="caution">
    <text evidence="1">The sequence shown here is derived from an EMBL/GenBank/DDBJ whole genome shotgun (WGS) entry which is preliminary data.</text>
</comment>
<protein>
    <submittedName>
        <fullName evidence="1">RelE toxin of RelEB toxin-antitoxin system</fullName>
    </submittedName>
</protein>
<sequence length="112" mass="12656">MSHAIEFIETSIFTRQIQLIATDDELRQLQHELIADPEKGDLIKGTGGLRKVRMALGTRGKSGGARVIYFLATREIIYLILAYPKSQKDSLTDEEKRKLKALTQQLKGEVLE</sequence>
<organism evidence="1 2">
    <name type="scientific">Marinobacter nauticus</name>
    <name type="common">Marinobacter hydrocarbonoclasticus</name>
    <name type="synonym">Marinobacter aquaeolei</name>
    <dbReference type="NCBI Taxonomy" id="2743"/>
    <lineage>
        <taxon>Bacteria</taxon>
        <taxon>Pseudomonadati</taxon>
        <taxon>Pseudomonadota</taxon>
        <taxon>Gammaproteobacteria</taxon>
        <taxon>Pseudomonadales</taxon>
        <taxon>Marinobacteraceae</taxon>
        <taxon>Marinobacter</taxon>
    </lineage>
</organism>
<dbReference type="Pfam" id="PF06296">
    <property type="entry name" value="RelE"/>
    <property type="match status" value="1"/>
</dbReference>
<proteinExistence type="predicted"/>
<gene>
    <name evidence="1" type="ORF">DET61_10110</name>
</gene>
<name>A0A368Y417_MARNT</name>
<dbReference type="InterPro" id="IPR009387">
    <property type="entry name" value="HigB-2"/>
</dbReference>
<evidence type="ECO:0000313" key="1">
    <source>
        <dbReference type="EMBL" id="RCW75023.1"/>
    </source>
</evidence>
<dbReference type="Proteomes" id="UP000253647">
    <property type="component" value="Unassembled WGS sequence"/>
</dbReference>
<evidence type="ECO:0000313" key="2">
    <source>
        <dbReference type="Proteomes" id="UP000253647"/>
    </source>
</evidence>
<dbReference type="PIRSF" id="PIRSF039032">
    <property type="entry name" value="HigB-2"/>
    <property type="match status" value="1"/>
</dbReference>
<accession>A0A368Y417</accession>
<dbReference type="AlphaFoldDB" id="A0A368Y417"/>
<reference evidence="1 2" key="1">
    <citation type="submission" date="2018-07" db="EMBL/GenBank/DDBJ databases">
        <title>Freshwater and sediment microbial communities from various areas in North America, analyzing microbe dynamics in response to fracking.</title>
        <authorList>
            <person name="Lamendella R."/>
        </authorList>
    </citation>
    <scope>NUCLEOTIDE SEQUENCE [LARGE SCALE GENOMIC DNA]</scope>
    <source>
        <strain evidence="1 2">105B</strain>
    </source>
</reference>
<dbReference type="RefSeq" id="WP_114433331.1">
    <property type="nucleotide sequence ID" value="NZ_QPJI01000001.1"/>
</dbReference>